<dbReference type="GO" id="GO:0005886">
    <property type="term" value="C:plasma membrane"/>
    <property type="evidence" value="ECO:0007669"/>
    <property type="project" value="TreeGrafter"/>
</dbReference>
<dbReference type="SUPFAM" id="SSF82714">
    <property type="entry name" value="Multidrug efflux transporter AcrB TolC docking domain, DN and DC subdomains"/>
    <property type="match status" value="2"/>
</dbReference>
<dbReference type="RefSeq" id="WP_013445071.1">
    <property type="nucleotide sequence ID" value="NC_014734.1"/>
</dbReference>
<feature type="transmembrane region" description="Helical" evidence="1">
    <location>
        <begin position="535"/>
        <end position="555"/>
    </location>
</feature>
<feature type="transmembrane region" description="Helical" evidence="1">
    <location>
        <begin position="859"/>
        <end position="878"/>
    </location>
</feature>
<accession>E4T4Q8</accession>
<feature type="transmembrane region" description="Helical" evidence="1">
    <location>
        <begin position="12"/>
        <end position="30"/>
    </location>
</feature>
<dbReference type="Gene3D" id="3.30.70.1320">
    <property type="entry name" value="Multidrug efflux transporter AcrB pore domain like"/>
    <property type="match status" value="1"/>
</dbReference>
<organism evidence="2 3">
    <name type="scientific">Paludibacter propionicigenes (strain DSM 17365 / JCM 13257 / WB4)</name>
    <dbReference type="NCBI Taxonomy" id="694427"/>
    <lineage>
        <taxon>Bacteria</taxon>
        <taxon>Pseudomonadati</taxon>
        <taxon>Bacteroidota</taxon>
        <taxon>Bacteroidia</taxon>
        <taxon>Bacteroidales</taxon>
        <taxon>Paludibacteraceae</taxon>
        <taxon>Paludibacter</taxon>
    </lineage>
</organism>
<dbReference type="KEGG" id="ppn:Palpr_1557"/>
<sequence>MIKYLLNRPIAVFMVFTAFFILGLVTYMNIPISLLPDIAIPEITVKISGKNTSARELENTVVKPIRLQLLQIGNLRDIHTETQDGNAIVRLKFEYGANTDLAFIEVNEKIDLAMNFIPKTIDRPRVVKASATDIPVFNLNLTLKNEKTLDKTDQTEFINLCEFSENVIKRRIEQLPQVAMVDVTGEIKKQVILVPNHNLLEISGITNNDIESALANNNIDPGSMTVRDGYYEYNIKFSTIVRSVEDIENIFIRKNDKIYRLKDLASVKIVPEKETGMAFYNGKRAVVMQVIKQNNEKISSLKSEIARLTDDFKRKYPNIDFTVSQNQTVLLDYTISNLEQNLYIAFIFVCFVSAIFLKDIRTSIIISLNMVVSLVICFLFFYLFGVSLNMISLTGLVLASGMMIDNSIIVTDNISQYRRKRFSIQNSCIKGTNEVIAPMLTSSFTTTSVFVPLIFLSGMAGALFFDQAFSVSVGLFVSYLSGIIFLPICYKLVYSVKLPENWLKKENERLTRPVKDTIFDKIYDWGTRWTFSHKALTMIVMVCIFPLCSFLFWIIPKEKMPYITQNEMIVKIDWNDNIHLSENKDRVETLIKSLNGALPEHAVYLGQQQFLLNKEKEQTTSEAEIYMKALHVEDIPNLKRNVTNYLAKNYPFAAITIFPVGNIFERIFETGEPDLCVELYPKNGNSPISRDGINKIEQKILKETHKKPTATPFLLQMNLKIDREKLLLYNVSYEEVYNVLKTAFKENEVAVLRSYQQYLPIVLSGEERTVNEIITNTLVKTSSFEQGRFSAIPLSNFLTVTYSEDLKSIIAGKQGEYVPLQFYDTKHPDKIIEKVKSDASVSNNWNIDFSGSFFSNKKMINELIVILLISISLMYFILAAQFENFVLPLIVLLEIPIDITASLGLLIVLGHSLNLMSAIGIVVSAGIIINDSILKVDMMNQLRKTGIPLMDAIHESGRRRLKAILMTTFTSIVCMSPLLFGNDIGSQLETPLALGIIGGMVIGTPVSLFVVPLVYWLIYRKKEVKVKA</sequence>
<evidence type="ECO:0000256" key="1">
    <source>
        <dbReference type="SAM" id="Phobius"/>
    </source>
</evidence>
<keyword evidence="1" id="KW-0812">Transmembrane</keyword>
<dbReference type="InterPro" id="IPR027463">
    <property type="entry name" value="AcrB_DN_DC_subdom"/>
</dbReference>
<dbReference type="Gene3D" id="3.30.2090.10">
    <property type="entry name" value="Multidrug efflux transporter AcrB TolC docking domain, DN and DC subdomains"/>
    <property type="match status" value="2"/>
</dbReference>
<reference key="1">
    <citation type="submission" date="2010-11" db="EMBL/GenBank/DDBJ databases">
        <title>The complete genome of Paludibacter propionicigenes DSM 17365.</title>
        <authorList>
            <consortium name="US DOE Joint Genome Institute (JGI-PGF)"/>
            <person name="Lucas S."/>
            <person name="Copeland A."/>
            <person name="Lapidus A."/>
            <person name="Bruce D."/>
            <person name="Goodwin L."/>
            <person name="Pitluck S."/>
            <person name="Kyrpides N."/>
            <person name="Mavromatis K."/>
            <person name="Ivanova N."/>
            <person name="Munk A.C."/>
            <person name="Brettin T."/>
            <person name="Detter J.C."/>
            <person name="Han C."/>
            <person name="Tapia R."/>
            <person name="Land M."/>
            <person name="Hauser L."/>
            <person name="Markowitz V."/>
            <person name="Cheng J.-F."/>
            <person name="Hugenholtz P."/>
            <person name="Woyke T."/>
            <person name="Wu D."/>
            <person name="Gronow S."/>
            <person name="Wellnitz S."/>
            <person name="Brambilla E."/>
            <person name="Klenk H.-P."/>
            <person name="Eisen J.A."/>
        </authorList>
    </citation>
    <scope>NUCLEOTIDE SEQUENCE</scope>
    <source>
        <strain>WB4</strain>
    </source>
</reference>
<name>E4T4Q8_PALPW</name>
<keyword evidence="1" id="KW-1133">Transmembrane helix</keyword>
<feature type="transmembrane region" description="Helical" evidence="1">
    <location>
        <begin position="963"/>
        <end position="980"/>
    </location>
</feature>
<feature type="transmembrane region" description="Helical" evidence="1">
    <location>
        <begin position="340"/>
        <end position="357"/>
    </location>
</feature>
<feature type="transmembrane region" description="Helical" evidence="1">
    <location>
        <begin position="390"/>
        <end position="414"/>
    </location>
</feature>
<gene>
    <name evidence="2" type="ordered locus">Palpr_1557</name>
</gene>
<feature type="transmembrane region" description="Helical" evidence="1">
    <location>
        <begin position="885"/>
        <end position="909"/>
    </location>
</feature>
<dbReference type="AlphaFoldDB" id="E4T4Q8"/>
<dbReference type="STRING" id="694427.Palpr_1557"/>
<dbReference type="SUPFAM" id="SSF82693">
    <property type="entry name" value="Multidrug efflux transporter AcrB pore domain, PN1, PN2, PC1 and PC2 subdomains"/>
    <property type="match status" value="2"/>
</dbReference>
<dbReference type="Gene3D" id="3.30.70.1440">
    <property type="entry name" value="Multidrug efflux transporter AcrB pore domain"/>
    <property type="match status" value="1"/>
</dbReference>
<evidence type="ECO:0000313" key="2">
    <source>
        <dbReference type="EMBL" id="ADQ79702.1"/>
    </source>
</evidence>
<reference evidence="2 3" key="2">
    <citation type="journal article" date="2011" name="Stand. Genomic Sci.">
        <title>Complete genome sequence of Paludibacter propionicigenes type strain (WB4).</title>
        <authorList>
            <person name="Gronow S."/>
            <person name="Munk C."/>
            <person name="Lapidus A."/>
            <person name="Nolan M."/>
            <person name="Lucas S."/>
            <person name="Hammon N."/>
            <person name="Deshpande S."/>
            <person name="Cheng J.F."/>
            <person name="Tapia R."/>
            <person name="Han C."/>
            <person name="Goodwin L."/>
            <person name="Pitluck S."/>
            <person name="Liolios K."/>
            <person name="Ivanova N."/>
            <person name="Mavromatis K."/>
            <person name="Mikhailova N."/>
            <person name="Pati A."/>
            <person name="Chen A."/>
            <person name="Palaniappan K."/>
            <person name="Land M."/>
            <person name="Hauser L."/>
            <person name="Chang Y.J."/>
            <person name="Jeffries C.D."/>
            <person name="Brambilla E."/>
            <person name="Rohde M."/>
            <person name="Goker M."/>
            <person name="Detter J.C."/>
            <person name="Woyke T."/>
            <person name="Bristow J."/>
            <person name="Eisen J.A."/>
            <person name="Markowitz V."/>
            <person name="Hugenholtz P."/>
            <person name="Kyrpides N.C."/>
            <person name="Klenk H.P."/>
        </authorList>
    </citation>
    <scope>NUCLEOTIDE SEQUENCE [LARGE SCALE GENOMIC DNA]</scope>
    <source>
        <strain evidence="3">DSM 17365 / JCM 13257 / WB4</strain>
    </source>
</reference>
<dbReference type="OrthoDB" id="9798415at2"/>
<dbReference type="InterPro" id="IPR001036">
    <property type="entry name" value="Acrflvin-R"/>
</dbReference>
<dbReference type="Gene3D" id="1.20.1640.10">
    <property type="entry name" value="Multidrug efflux transporter AcrB transmembrane domain"/>
    <property type="match status" value="2"/>
</dbReference>
<feature type="transmembrane region" description="Helical" evidence="1">
    <location>
        <begin position="915"/>
        <end position="934"/>
    </location>
</feature>
<dbReference type="SUPFAM" id="SSF82866">
    <property type="entry name" value="Multidrug efflux transporter AcrB transmembrane domain"/>
    <property type="match status" value="2"/>
</dbReference>
<dbReference type="Gene3D" id="3.30.70.1430">
    <property type="entry name" value="Multidrug efflux transporter AcrB pore domain"/>
    <property type="match status" value="2"/>
</dbReference>
<dbReference type="GO" id="GO:0042910">
    <property type="term" value="F:xenobiotic transmembrane transporter activity"/>
    <property type="evidence" value="ECO:0007669"/>
    <property type="project" value="TreeGrafter"/>
</dbReference>
<feature type="transmembrane region" description="Helical" evidence="1">
    <location>
        <begin position="992"/>
        <end position="1018"/>
    </location>
</feature>
<feature type="transmembrane region" description="Helical" evidence="1">
    <location>
        <begin position="471"/>
        <end position="494"/>
    </location>
</feature>
<dbReference type="eggNOG" id="COG0841">
    <property type="taxonomic scope" value="Bacteria"/>
</dbReference>
<dbReference type="PANTHER" id="PTHR32063">
    <property type="match status" value="1"/>
</dbReference>
<evidence type="ECO:0000313" key="3">
    <source>
        <dbReference type="Proteomes" id="UP000008718"/>
    </source>
</evidence>
<feature type="transmembrane region" description="Helical" evidence="1">
    <location>
        <begin position="364"/>
        <end position="384"/>
    </location>
</feature>
<dbReference type="HOGENOM" id="CLU_002755_1_2_10"/>
<dbReference type="PRINTS" id="PR00702">
    <property type="entry name" value="ACRIFLAVINRP"/>
</dbReference>
<dbReference type="Proteomes" id="UP000008718">
    <property type="component" value="Chromosome"/>
</dbReference>
<keyword evidence="1" id="KW-0472">Membrane</keyword>
<feature type="transmembrane region" description="Helical" evidence="1">
    <location>
        <begin position="435"/>
        <end position="465"/>
    </location>
</feature>
<keyword evidence="3" id="KW-1185">Reference proteome</keyword>
<proteinExistence type="predicted"/>
<dbReference type="PANTHER" id="PTHR32063:SF0">
    <property type="entry name" value="SWARMING MOTILITY PROTEIN SWRC"/>
    <property type="match status" value="1"/>
</dbReference>
<protein>
    <submittedName>
        <fullName evidence="2">Acriflavin resistance protein</fullName>
    </submittedName>
</protein>
<dbReference type="Pfam" id="PF00873">
    <property type="entry name" value="ACR_tran"/>
    <property type="match status" value="1"/>
</dbReference>
<dbReference type="EMBL" id="CP002345">
    <property type="protein sequence ID" value="ADQ79702.1"/>
    <property type="molecule type" value="Genomic_DNA"/>
</dbReference>